<dbReference type="SUPFAM" id="SSF50969">
    <property type="entry name" value="YVTN repeat-like/Quinoprotein amine dehydrogenase"/>
    <property type="match status" value="1"/>
</dbReference>
<dbReference type="Gene3D" id="2.60.40.10">
    <property type="entry name" value="Immunoglobulins"/>
    <property type="match status" value="1"/>
</dbReference>
<name>A0A238ZJ54_9ACTN</name>
<dbReference type="SUPFAM" id="SSF49265">
    <property type="entry name" value="Fibronectin type III"/>
    <property type="match status" value="1"/>
</dbReference>
<dbReference type="CDD" id="cd00110">
    <property type="entry name" value="LamG"/>
    <property type="match status" value="1"/>
</dbReference>
<reference evidence="12 13" key="1">
    <citation type="submission" date="2017-06" db="EMBL/GenBank/DDBJ databases">
        <authorList>
            <person name="Kim H.J."/>
            <person name="Triplett B.A."/>
        </authorList>
    </citation>
    <scope>NUCLEOTIDE SEQUENCE [LARGE SCALE GENOMIC DNA]</scope>
    <source>
        <strain evidence="12 13">CGMCC 4.1858</strain>
    </source>
</reference>
<keyword evidence="8" id="KW-0119">Carbohydrate metabolism</keyword>
<evidence type="ECO:0000256" key="8">
    <source>
        <dbReference type="ARBA" id="ARBA00023326"/>
    </source>
</evidence>
<evidence type="ECO:0000256" key="5">
    <source>
        <dbReference type="ARBA" id="ARBA00023157"/>
    </source>
</evidence>
<keyword evidence="8" id="KW-0624">Polysaccharide degradation</keyword>
<evidence type="ECO:0000313" key="13">
    <source>
        <dbReference type="Proteomes" id="UP000198280"/>
    </source>
</evidence>
<protein>
    <submittedName>
        <fullName evidence="12">Concanavalin A-like lectin/glucanases superfamily protein</fullName>
    </submittedName>
</protein>
<dbReference type="InterPro" id="IPR013783">
    <property type="entry name" value="Ig-like_fold"/>
</dbReference>
<dbReference type="InterPro" id="IPR006558">
    <property type="entry name" value="LamG-like"/>
</dbReference>
<dbReference type="InterPro" id="IPR001791">
    <property type="entry name" value="Laminin_G"/>
</dbReference>
<dbReference type="SUPFAM" id="SSF49899">
    <property type="entry name" value="Concanavalin A-like lectins/glucanases"/>
    <property type="match status" value="1"/>
</dbReference>
<comment type="subcellular location">
    <subcellularLocation>
        <location evidence="1">Cell projection</location>
    </subcellularLocation>
    <subcellularLocation>
        <location evidence="2">Secreted</location>
    </subcellularLocation>
</comment>
<keyword evidence="3" id="KW-0964">Secreted</keyword>
<organism evidence="12 13">
    <name type="scientific">Actinacidiphila glaucinigra</name>
    <dbReference type="NCBI Taxonomy" id="235986"/>
    <lineage>
        <taxon>Bacteria</taxon>
        <taxon>Bacillati</taxon>
        <taxon>Actinomycetota</taxon>
        <taxon>Actinomycetes</taxon>
        <taxon>Kitasatosporales</taxon>
        <taxon>Streptomycetaceae</taxon>
        <taxon>Actinacidiphila</taxon>
    </lineage>
</organism>
<keyword evidence="12" id="KW-0430">Lectin</keyword>
<dbReference type="GO" id="GO:0030246">
    <property type="term" value="F:carbohydrate binding"/>
    <property type="evidence" value="ECO:0007669"/>
    <property type="project" value="UniProtKB-KW"/>
</dbReference>
<evidence type="ECO:0000256" key="4">
    <source>
        <dbReference type="ARBA" id="ARBA00022729"/>
    </source>
</evidence>
<dbReference type="PROSITE" id="PS50025">
    <property type="entry name" value="LAM_G_DOMAIN"/>
    <property type="match status" value="1"/>
</dbReference>
<feature type="domain" description="Fibronectin type-III" evidence="11">
    <location>
        <begin position="411"/>
        <end position="509"/>
    </location>
</feature>
<dbReference type="Proteomes" id="UP000198280">
    <property type="component" value="Unassembled WGS sequence"/>
</dbReference>
<keyword evidence="4 9" id="KW-0732">Signal</keyword>
<dbReference type="AlphaFoldDB" id="A0A238ZJ54"/>
<dbReference type="NCBIfam" id="NF033679">
    <property type="entry name" value="DNRLRE_dom"/>
    <property type="match status" value="1"/>
</dbReference>
<evidence type="ECO:0000256" key="6">
    <source>
        <dbReference type="ARBA" id="ARBA00023273"/>
    </source>
</evidence>
<evidence type="ECO:0000259" key="10">
    <source>
        <dbReference type="PROSITE" id="PS50025"/>
    </source>
</evidence>
<keyword evidence="5" id="KW-1015">Disulfide bond</keyword>
<feature type="signal peptide" evidence="9">
    <location>
        <begin position="1"/>
        <end position="24"/>
    </location>
</feature>
<dbReference type="InterPro" id="IPR055372">
    <property type="entry name" value="CBM96"/>
</dbReference>
<dbReference type="InterPro" id="IPR003961">
    <property type="entry name" value="FN3_dom"/>
</dbReference>
<dbReference type="GO" id="GO:0005576">
    <property type="term" value="C:extracellular region"/>
    <property type="evidence" value="ECO:0007669"/>
    <property type="project" value="UniProtKB-SubCell"/>
</dbReference>
<dbReference type="InterPro" id="IPR036116">
    <property type="entry name" value="FN3_sf"/>
</dbReference>
<keyword evidence="7" id="KW-0378">Hydrolase</keyword>
<dbReference type="CDD" id="cd00063">
    <property type="entry name" value="FN3"/>
    <property type="match status" value="1"/>
</dbReference>
<keyword evidence="6" id="KW-0966">Cell projection</keyword>
<sequence length="911" mass="92982">MRTWGRLSAALVLTAASLAGAGMAAAPTAGALTPPVAITADPLPTWQTNGVVWAMAHQGGTVFAGGTFSTVRSSGSGGTTQSAVNFAAFNAATGAPAGCRLSFTIGSGTATVRALEVSPDGRTLYAGGWFNAVNGVAVSSLAAIDIASCTPNASFRPSFSATVRAIDVSDDTVYVGGDFTSVAGQSRSRFAALSTGGALRAWNPNADKPGRAVQLSPDGAHAVLGGDFDTVGGTGSHALAVVDTDTGALTRAYPVGFIPATSVTKDLTADATGVFTANEGTGGGVFDGRIALNTSDFGQRWRDNCLGATQSVEVYRTVLYSGSHAHDCSSMGAFPNQRRKHLLAQSVDDPKLLPWFPDTNDGIGEGLGPRVMTVASSGGTDYLWVGGEFTTVAGAAQQGLTRFASGPDTGAPSVPEVNVASIRPGQVTVRWRTSLDLDDGPLTYRVYRNGSATPIHTATGSSLPWARPQLAFTDTSVTAGTTYSYRVTASDGTNTSALSPAQSVTAASATQAYPARVLADGATLYWRYDEASGQFGADSSPGNDNAVYLNGPSYRQTPGAVAGSTAMGFNGTNDYAYSDARHSRPAAFSVETWFRTTTTAGGKLVGFGDRNVDDNLSGSYDKHVYMTNNGRLAFGVYNGGARTITTTGTYNDGGWHHVVATQGSGGMRLYVDGALAGTDPTTTSQNYSGFWRVGGDNLSSWPNRPSSNYFAGQLDETAVYPSALTAAQVADHHSLGTGGGGAPPESEVTVEAAEDSYVNAGAPSANYGTSGSLAVRGSSAYLTYLRFPLPAAPSGTVLKSARLRVHTSSEASAGSADSQSVVPVTGSWSETGVTYTGRPALSSTVLGTLTGATAAQSGYETALDAGALAGALGGSYDLALTSAGTDALWLWSSEAAGAGNHPVLVLTFGAP</sequence>
<evidence type="ECO:0000256" key="2">
    <source>
        <dbReference type="ARBA" id="ARBA00004613"/>
    </source>
</evidence>
<accession>A0A238ZJ54</accession>
<dbReference type="PROSITE" id="PS50853">
    <property type="entry name" value="FN3"/>
    <property type="match status" value="1"/>
</dbReference>
<evidence type="ECO:0000256" key="3">
    <source>
        <dbReference type="ARBA" id="ARBA00022525"/>
    </source>
</evidence>
<dbReference type="Gene3D" id="2.60.120.200">
    <property type="match status" value="1"/>
</dbReference>
<dbReference type="GO" id="GO:0042995">
    <property type="term" value="C:cell projection"/>
    <property type="evidence" value="ECO:0007669"/>
    <property type="project" value="UniProtKB-SubCell"/>
</dbReference>
<evidence type="ECO:0000313" key="12">
    <source>
        <dbReference type="EMBL" id="SNR82743.1"/>
    </source>
</evidence>
<dbReference type="RefSeq" id="WP_245938617.1">
    <property type="nucleotide sequence ID" value="NZ_FZOF01000001.1"/>
</dbReference>
<dbReference type="InterPro" id="IPR011044">
    <property type="entry name" value="Quino_amine_DH_bsu"/>
</dbReference>
<dbReference type="GO" id="GO:0016798">
    <property type="term" value="F:hydrolase activity, acting on glycosyl bonds"/>
    <property type="evidence" value="ECO:0007669"/>
    <property type="project" value="UniProtKB-KW"/>
</dbReference>
<dbReference type="InterPro" id="IPR013320">
    <property type="entry name" value="ConA-like_dom_sf"/>
</dbReference>
<dbReference type="GO" id="GO:0000272">
    <property type="term" value="P:polysaccharide catabolic process"/>
    <property type="evidence" value="ECO:0007669"/>
    <property type="project" value="UniProtKB-KW"/>
</dbReference>
<dbReference type="Gene3D" id="2.130.10.10">
    <property type="entry name" value="YVTN repeat-like/Quinoprotein amine dehydrogenase"/>
    <property type="match status" value="1"/>
</dbReference>
<feature type="chain" id="PRO_5039145711" evidence="9">
    <location>
        <begin position="25"/>
        <end position="911"/>
    </location>
</feature>
<keyword evidence="13" id="KW-1185">Reference proteome</keyword>
<evidence type="ECO:0000256" key="9">
    <source>
        <dbReference type="SAM" id="SignalP"/>
    </source>
</evidence>
<dbReference type="Pfam" id="PF13385">
    <property type="entry name" value="Laminin_G_3"/>
    <property type="match status" value="1"/>
</dbReference>
<feature type="domain" description="Laminin G" evidence="10">
    <location>
        <begin position="564"/>
        <end position="742"/>
    </location>
</feature>
<evidence type="ECO:0000259" key="11">
    <source>
        <dbReference type="PROSITE" id="PS50853"/>
    </source>
</evidence>
<dbReference type="EMBL" id="FZOF01000001">
    <property type="protein sequence ID" value="SNR82743.1"/>
    <property type="molecule type" value="Genomic_DNA"/>
</dbReference>
<dbReference type="SMART" id="SM00560">
    <property type="entry name" value="LamGL"/>
    <property type="match status" value="1"/>
</dbReference>
<dbReference type="Pfam" id="PF24517">
    <property type="entry name" value="CBM96"/>
    <property type="match status" value="1"/>
</dbReference>
<proteinExistence type="predicted"/>
<keyword evidence="7" id="KW-0326">Glycosidase</keyword>
<dbReference type="InterPro" id="IPR015943">
    <property type="entry name" value="WD40/YVTN_repeat-like_dom_sf"/>
</dbReference>
<evidence type="ECO:0000256" key="7">
    <source>
        <dbReference type="ARBA" id="ARBA00023295"/>
    </source>
</evidence>
<evidence type="ECO:0000256" key="1">
    <source>
        <dbReference type="ARBA" id="ARBA00004316"/>
    </source>
</evidence>
<gene>
    <name evidence="12" type="ORF">SAMN05216252_101284</name>
</gene>